<dbReference type="CDD" id="cd00082">
    <property type="entry name" value="HisKA"/>
    <property type="match status" value="1"/>
</dbReference>
<dbReference type="Pfam" id="PF00072">
    <property type="entry name" value="Response_reg"/>
    <property type="match status" value="1"/>
</dbReference>
<dbReference type="SMART" id="SM00086">
    <property type="entry name" value="PAC"/>
    <property type="match status" value="1"/>
</dbReference>
<dbReference type="SUPFAM" id="SSF47384">
    <property type="entry name" value="Homodimeric domain of signal transducing histidine kinase"/>
    <property type="match status" value="1"/>
</dbReference>
<dbReference type="InterPro" id="IPR036097">
    <property type="entry name" value="HisK_dim/P_sf"/>
</dbReference>
<dbReference type="InterPro" id="IPR036890">
    <property type="entry name" value="HATPase_C_sf"/>
</dbReference>
<dbReference type="AlphaFoldDB" id="A0A6J4M2U5"/>
<dbReference type="PROSITE" id="PS50112">
    <property type="entry name" value="PAS"/>
    <property type="match status" value="1"/>
</dbReference>
<dbReference type="Gene3D" id="1.10.287.130">
    <property type="match status" value="1"/>
</dbReference>
<evidence type="ECO:0000256" key="3">
    <source>
        <dbReference type="ARBA" id="ARBA00022553"/>
    </source>
</evidence>
<dbReference type="SMART" id="SM00065">
    <property type="entry name" value="GAF"/>
    <property type="match status" value="1"/>
</dbReference>
<evidence type="ECO:0000259" key="8">
    <source>
        <dbReference type="PROSITE" id="PS50110"/>
    </source>
</evidence>
<evidence type="ECO:0000256" key="1">
    <source>
        <dbReference type="ARBA" id="ARBA00000085"/>
    </source>
</evidence>
<dbReference type="PROSITE" id="PS50113">
    <property type="entry name" value="PAC"/>
    <property type="match status" value="1"/>
</dbReference>
<evidence type="ECO:0000256" key="6">
    <source>
        <dbReference type="PROSITE-ProRule" id="PRU00169"/>
    </source>
</evidence>
<evidence type="ECO:0000259" key="10">
    <source>
        <dbReference type="PROSITE" id="PS50113"/>
    </source>
</evidence>
<dbReference type="Pfam" id="PF01590">
    <property type="entry name" value="GAF"/>
    <property type="match status" value="1"/>
</dbReference>
<evidence type="ECO:0000259" key="7">
    <source>
        <dbReference type="PROSITE" id="PS50109"/>
    </source>
</evidence>
<reference evidence="11" key="1">
    <citation type="submission" date="2020-02" db="EMBL/GenBank/DDBJ databases">
        <authorList>
            <person name="Meier V. D."/>
        </authorList>
    </citation>
    <scope>NUCLEOTIDE SEQUENCE</scope>
    <source>
        <strain evidence="11">AVDCRST_MAG68</strain>
    </source>
</reference>
<keyword evidence="4" id="KW-0808">Transferase</keyword>
<sequence length="633" mass="68485">MTDERILTVLNVDDYPAALYATSRVLRQAGFRVVEATTGAEALARAADCPDLIILDVNLPDVDGFEVARRIKGDPQTSAIPVLQMSAAYRDPEHRAQGLEGGADAYLAQPVEPRELLATVRALLRVREAESVLRQSEERLRVLASAVADVVWTTDAGGRITEDLPQWRALTGQTADEVRGWGWLDAIHPDDRVRTRSLWEDALRRHGTYDVEYRLRMRDGGFRTFTARGVPVVEHSGEIREWVGLCVDVEDRRRAEDRQRFLSDAGAVLAASLEEALMPAQLAAIAVPLLADSFALDMVEGVPAVDGPPPLPPALDEALRGGKPVQLAGAAAEALGVRSYLAAPVMARGEVLGALRVATGPSGRTLGPADADAVEELSRRVALAVDNARLYKAALAASETKSEFLATMSHELRTPMNAILGYADLLDAEVAGPLTRGQREQLGRIGASARHLLQLIDEILTFSRIEAGRERVSLERFDLGALLRDTAALVDPLASAKALRFPLEVREEPVWMVSDPGKVRQILLNLLSNAFKFTDAGEVRLGLDVEDDHATLRVTDTGIGIAPEQQGRVFDAFWQVEQSSTRRAGGTGLGLSVTRHLAEMLGGEVKLDSRVGSGSTFAVRLPLYLPVQDGAAS</sequence>
<dbReference type="CDD" id="cd16922">
    <property type="entry name" value="HATPase_EvgS-ArcB-TorS-like"/>
    <property type="match status" value="1"/>
</dbReference>
<dbReference type="Pfam" id="PF02518">
    <property type="entry name" value="HATPase_c"/>
    <property type="match status" value="1"/>
</dbReference>
<dbReference type="PROSITE" id="PS50110">
    <property type="entry name" value="RESPONSE_REGULATORY"/>
    <property type="match status" value="1"/>
</dbReference>
<name>A0A6J4M2U5_9BACT</name>
<dbReference type="GO" id="GO:0009927">
    <property type="term" value="F:histidine phosphotransfer kinase activity"/>
    <property type="evidence" value="ECO:0007669"/>
    <property type="project" value="TreeGrafter"/>
</dbReference>
<dbReference type="PANTHER" id="PTHR43047:SF72">
    <property type="entry name" value="OSMOSENSING HISTIDINE PROTEIN KINASE SLN1"/>
    <property type="match status" value="1"/>
</dbReference>
<dbReference type="InterPro" id="IPR000700">
    <property type="entry name" value="PAS-assoc_C"/>
</dbReference>
<evidence type="ECO:0000256" key="4">
    <source>
        <dbReference type="ARBA" id="ARBA00022679"/>
    </source>
</evidence>
<evidence type="ECO:0000256" key="5">
    <source>
        <dbReference type="ARBA" id="ARBA00022777"/>
    </source>
</evidence>
<comment type="catalytic activity">
    <reaction evidence="1">
        <text>ATP + protein L-histidine = ADP + protein N-phospho-L-histidine.</text>
        <dbReference type="EC" id="2.7.13.3"/>
    </reaction>
</comment>
<dbReference type="InterPro" id="IPR029016">
    <property type="entry name" value="GAF-like_dom_sf"/>
</dbReference>
<dbReference type="NCBIfam" id="TIGR00229">
    <property type="entry name" value="sensory_box"/>
    <property type="match status" value="1"/>
</dbReference>
<dbReference type="Gene3D" id="3.30.450.20">
    <property type="entry name" value="PAS domain"/>
    <property type="match status" value="1"/>
</dbReference>
<dbReference type="EMBL" id="CADCTW010000161">
    <property type="protein sequence ID" value="CAA9347599.1"/>
    <property type="molecule type" value="Genomic_DNA"/>
</dbReference>
<dbReference type="FunFam" id="3.30.565.10:FF:000010">
    <property type="entry name" value="Sensor histidine kinase RcsC"/>
    <property type="match status" value="1"/>
</dbReference>
<dbReference type="PRINTS" id="PR00344">
    <property type="entry name" value="BCTRLSENSOR"/>
</dbReference>
<dbReference type="InterPro" id="IPR011006">
    <property type="entry name" value="CheY-like_superfamily"/>
</dbReference>
<feature type="domain" description="Response regulatory" evidence="8">
    <location>
        <begin position="8"/>
        <end position="124"/>
    </location>
</feature>
<dbReference type="InterPro" id="IPR013655">
    <property type="entry name" value="PAS_fold_3"/>
</dbReference>
<dbReference type="EC" id="2.7.13.3" evidence="2"/>
<dbReference type="PANTHER" id="PTHR43047">
    <property type="entry name" value="TWO-COMPONENT HISTIDINE PROTEIN KINASE"/>
    <property type="match status" value="1"/>
</dbReference>
<dbReference type="SMART" id="SM00388">
    <property type="entry name" value="HisKA"/>
    <property type="match status" value="1"/>
</dbReference>
<dbReference type="SUPFAM" id="SSF55874">
    <property type="entry name" value="ATPase domain of HSP90 chaperone/DNA topoisomerase II/histidine kinase"/>
    <property type="match status" value="1"/>
</dbReference>
<dbReference type="InterPro" id="IPR001610">
    <property type="entry name" value="PAC"/>
</dbReference>
<dbReference type="SMART" id="SM00387">
    <property type="entry name" value="HATPase_c"/>
    <property type="match status" value="1"/>
</dbReference>
<protein>
    <recommendedName>
        <fullName evidence="2">histidine kinase</fullName>
        <ecNumber evidence="2">2.7.13.3</ecNumber>
    </recommendedName>
</protein>
<dbReference type="FunFam" id="3.30.450.20:FF:000099">
    <property type="entry name" value="Sensory box sensor histidine kinase"/>
    <property type="match status" value="1"/>
</dbReference>
<dbReference type="PROSITE" id="PS50109">
    <property type="entry name" value="HIS_KIN"/>
    <property type="match status" value="1"/>
</dbReference>
<feature type="domain" description="Histidine kinase" evidence="7">
    <location>
        <begin position="407"/>
        <end position="625"/>
    </location>
</feature>
<dbReference type="CDD" id="cd00130">
    <property type="entry name" value="PAS"/>
    <property type="match status" value="1"/>
</dbReference>
<dbReference type="SUPFAM" id="SSF55785">
    <property type="entry name" value="PYP-like sensor domain (PAS domain)"/>
    <property type="match status" value="1"/>
</dbReference>
<dbReference type="Gene3D" id="3.30.565.10">
    <property type="entry name" value="Histidine kinase-like ATPase, C-terminal domain"/>
    <property type="match status" value="1"/>
</dbReference>
<dbReference type="GO" id="GO:0000155">
    <property type="term" value="F:phosphorelay sensor kinase activity"/>
    <property type="evidence" value="ECO:0007669"/>
    <property type="project" value="InterPro"/>
</dbReference>
<evidence type="ECO:0000259" key="9">
    <source>
        <dbReference type="PROSITE" id="PS50112"/>
    </source>
</evidence>
<gene>
    <name evidence="11" type="ORF">AVDCRST_MAG68-4030</name>
</gene>
<organism evidence="11">
    <name type="scientific">uncultured Gemmatimonadota bacterium</name>
    <dbReference type="NCBI Taxonomy" id="203437"/>
    <lineage>
        <taxon>Bacteria</taxon>
        <taxon>Pseudomonadati</taxon>
        <taxon>Gemmatimonadota</taxon>
        <taxon>environmental samples</taxon>
    </lineage>
</organism>
<dbReference type="InterPro" id="IPR003594">
    <property type="entry name" value="HATPase_dom"/>
</dbReference>
<proteinExistence type="predicted"/>
<dbReference type="SMART" id="SM00091">
    <property type="entry name" value="PAS"/>
    <property type="match status" value="1"/>
</dbReference>
<dbReference type="Gene3D" id="3.30.450.40">
    <property type="match status" value="1"/>
</dbReference>
<accession>A0A6J4M2U5</accession>
<feature type="domain" description="PAC" evidence="10">
    <location>
        <begin position="209"/>
        <end position="261"/>
    </location>
</feature>
<dbReference type="Pfam" id="PF00512">
    <property type="entry name" value="HisKA"/>
    <property type="match status" value="1"/>
</dbReference>
<dbReference type="InterPro" id="IPR004358">
    <property type="entry name" value="Sig_transdc_His_kin-like_C"/>
</dbReference>
<dbReference type="InterPro" id="IPR000014">
    <property type="entry name" value="PAS"/>
</dbReference>
<dbReference type="Gene3D" id="3.40.50.2300">
    <property type="match status" value="1"/>
</dbReference>
<dbReference type="SUPFAM" id="SSF55781">
    <property type="entry name" value="GAF domain-like"/>
    <property type="match status" value="1"/>
</dbReference>
<evidence type="ECO:0000313" key="11">
    <source>
        <dbReference type="EMBL" id="CAA9347599.1"/>
    </source>
</evidence>
<dbReference type="InterPro" id="IPR001789">
    <property type="entry name" value="Sig_transdc_resp-reg_receiver"/>
</dbReference>
<dbReference type="InterPro" id="IPR003018">
    <property type="entry name" value="GAF"/>
</dbReference>
<dbReference type="SUPFAM" id="SSF52172">
    <property type="entry name" value="CheY-like"/>
    <property type="match status" value="1"/>
</dbReference>
<keyword evidence="5" id="KW-0418">Kinase</keyword>
<evidence type="ECO:0000256" key="2">
    <source>
        <dbReference type="ARBA" id="ARBA00012438"/>
    </source>
</evidence>
<dbReference type="InterPro" id="IPR003661">
    <property type="entry name" value="HisK_dim/P_dom"/>
</dbReference>
<dbReference type="Pfam" id="PF08447">
    <property type="entry name" value="PAS_3"/>
    <property type="match status" value="1"/>
</dbReference>
<dbReference type="SMART" id="SM00448">
    <property type="entry name" value="REC"/>
    <property type="match status" value="1"/>
</dbReference>
<keyword evidence="3 6" id="KW-0597">Phosphoprotein</keyword>
<feature type="domain" description="PAS" evidence="9">
    <location>
        <begin position="136"/>
        <end position="206"/>
    </location>
</feature>
<dbReference type="GO" id="GO:0005886">
    <property type="term" value="C:plasma membrane"/>
    <property type="evidence" value="ECO:0007669"/>
    <property type="project" value="TreeGrafter"/>
</dbReference>
<dbReference type="InterPro" id="IPR035965">
    <property type="entry name" value="PAS-like_dom_sf"/>
</dbReference>
<dbReference type="InterPro" id="IPR005467">
    <property type="entry name" value="His_kinase_dom"/>
</dbReference>
<feature type="modified residue" description="4-aspartylphosphate" evidence="6">
    <location>
        <position position="56"/>
    </location>
</feature>